<dbReference type="EMBL" id="WNYA01090780">
    <property type="protein sequence ID" value="KAG8534783.1"/>
    <property type="molecule type" value="Genomic_DNA"/>
</dbReference>
<reference evidence="2" key="1">
    <citation type="thesis" date="2020" institute="ProQuest LLC" country="789 East Eisenhower Parkway, Ann Arbor, MI, USA">
        <title>Comparative Genomics and Chromosome Evolution.</title>
        <authorList>
            <person name="Mudd A.B."/>
        </authorList>
    </citation>
    <scope>NUCLEOTIDE SEQUENCE</scope>
    <source>
        <strain evidence="2">237g6f4</strain>
        <tissue evidence="2">Blood</tissue>
    </source>
</reference>
<keyword evidence="1" id="KW-1133">Transmembrane helix</keyword>
<gene>
    <name evidence="2" type="ORF">GDO81_018546</name>
</gene>
<dbReference type="Proteomes" id="UP000824782">
    <property type="component" value="Unassembled WGS sequence"/>
</dbReference>
<accession>A0AAV6YF54</accession>
<sequence length="114" mass="12809">MVAQSLTILLHTYIYWIIHTGALTARAALTILLYNTLYISHGQSCICSSHSYTQGSKTQYCPLLPQCPCTACSVTVTSNIYFLNNKISLETLWASNSSKPPVPYRDYRCLQRVL</sequence>
<name>A0AAV6YF54_ENGPU</name>
<proteinExistence type="predicted"/>
<protein>
    <recommendedName>
        <fullName evidence="4">Secreted protein</fullName>
    </recommendedName>
</protein>
<dbReference type="AlphaFoldDB" id="A0AAV6YF54"/>
<evidence type="ECO:0000256" key="1">
    <source>
        <dbReference type="SAM" id="Phobius"/>
    </source>
</evidence>
<keyword evidence="3" id="KW-1185">Reference proteome</keyword>
<feature type="transmembrane region" description="Helical" evidence="1">
    <location>
        <begin position="13"/>
        <end position="34"/>
    </location>
</feature>
<evidence type="ECO:0000313" key="3">
    <source>
        <dbReference type="Proteomes" id="UP000824782"/>
    </source>
</evidence>
<keyword evidence="1" id="KW-0812">Transmembrane</keyword>
<organism evidence="2 3">
    <name type="scientific">Engystomops pustulosus</name>
    <name type="common">Tungara frog</name>
    <name type="synonym">Physalaemus pustulosus</name>
    <dbReference type="NCBI Taxonomy" id="76066"/>
    <lineage>
        <taxon>Eukaryota</taxon>
        <taxon>Metazoa</taxon>
        <taxon>Chordata</taxon>
        <taxon>Craniata</taxon>
        <taxon>Vertebrata</taxon>
        <taxon>Euteleostomi</taxon>
        <taxon>Amphibia</taxon>
        <taxon>Batrachia</taxon>
        <taxon>Anura</taxon>
        <taxon>Neobatrachia</taxon>
        <taxon>Hyloidea</taxon>
        <taxon>Leptodactylidae</taxon>
        <taxon>Leiuperinae</taxon>
        <taxon>Engystomops</taxon>
    </lineage>
</organism>
<evidence type="ECO:0008006" key="4">
    <source>
        <dbReference type="Google" id="ProtNLM"/>
    </source>
</evidence>
<evidence type="ECO:0000313" key="2">
    <source>
        <dbReference type="EMBL" id="KAG8534783.1"/>
    </source>
</evidence>
<comment type="caution">
    <text evidence="2">The sequence shown here is derived from an EMBL/GenBank/DDBJ whole genome shotgun (WGS) entry which is preliminary data.</text>
</comment>
<keyword evidence="1" id="KW-0472">Membrane</keyword>